<dbReference type="EMBL" id="JAUKUD010000005">
    <property type="protein sequence ID" value="KAK0743706.1"/>
    <property type="molecule type" value="Genomic_DNA"/>
</dbReference>
<sequence>KRTYNTRDSLVVTDPTTSLAVAGLSMGERTGSRVFQCLWSYVTVGCEKCHYIPQGGKYKRVWWRNHYQIHHLRIQSQPFMISPNMSNTTHVARENESGNSIHRSSVLNDCRCIKSRRVPHQIS</sequence>
<accession>A0AA40EQM0</accession>
<name>A0AA40EQM0_9PEZI</name>
<comment type="caution">
    <text evidence="1">The sequence shown here is derived from an EMBL/GenBank/DDBJ whole genome shotgun (WGS) entry which is preliminary data.</text>
</comment>
<reference evidence="1" key="1">
    <citation type="submission" date="2023-06" db="EMBL/GenBank/DDBJ databases">
        <title>Genome-scale phylogeny and comparative genomics of the fungal order Sordariales.</title>
        <authorList>
            <consortium name="Lawrence Berkeley National Laboratory"/>
            <person name="Hensen N."/>
            <person name="Bonometti L."/>
            <person name="Westerberg I."/>
            <person name="Brannstrom I.O."/>
            <person name="Guillou S."/>
            <person name="Cros-Aarteil S."/>
            <person name="Calhoun S."/>
            <person name="Haridas S."/>
            <person name="Kuo A."/>
            <person name="Mondo S."/>
            <person name="Pangilinan J."/>
            <person name="Riley R."/>
            <person name="LaButti K."/>
            <person name="Andreopoulos B."/>
            <person name="Lipzen A."/>
            <person name="Chen C."/>
            <person name="Yanf M."/>
            <person name="Daum C."/>
            <person name="Ng V."/>
            <person name="Clum A."/>
            <person name="Steindorff A."/>
            <person name="Ohm R."/>
            <person name="Martin F."/>
            <person name="Silar P."/>
            <person name="Natvig D."/>
            <person name="Lalanne C."/>
            <person name="Gautier V."/>
            <person name="Ament-velasquez S.L."/>
            <person name="Kruys A."/>
            <person name="Hutchinson M.I."/>
            <person name="Powell A.J."/>
            <person name="Barry K."/>
            <person name="Miller A.N."/>
            <person name="Grigoriev I.V."/>
            <person name="Debuchy R."/>
            <person name="Gladieux P."/>
            <person name="Thoren M.H."/>
            <person name="Johannesson H."/>
        </authorList>
    </citation>
    <scope>NUCLEOTIDE SEQUENCE</scope>
    <source>
        <strain evidence="1">SMH3187-1</strain>
    </source>
</reference>
<keyword evidence="2" id="KW-1185">Reference proteome</keyword>
<feature type="non-terminal residue" evidence="1">
    <location>
        <position position="1"/>
    </location>
</feature>
<protein>
    <submittedName>
        <fullName evidence="1">Uncharacterized protein</fullName>
    </submittedName>
</protein>
<dbReference type="AlphaFoldDB" id="A0AA40EQM0"/>
<organism evidence="1 2">
    <name type="scientific">Schizothecium vesticola</name>
    <dbReference type="NCBI Taxonomy" id="314040"/>
    <lineage>
        <taxon>Eukaryota</taxon>
        <taxon>Fungi</taxon>
        <taxon>Dikarya</taxon>
        <taxon>Ascomycota</taxon>
        <taxon>Pezizomycotina</taxon>
        <taxon>Sordariomycetes</taxon>
        <taxon>Sordariomycetidae</taxon>
        <taxon>Sordariales</taxon>
        <taxon>Schizotheciaceae</taxon>
        <taxon>Schizothecium</taxon>
    </lineage>
</organism>
<evidence type="ECO:0000313" key="2">
    <source>
        <dbReference type="Proteomes" id="UP001172155"/>
    </source>
</evidence>
<gene>
    <name evidence="1" type="ORF">B0T18DRAFT_328386</name>
</gene>
<dbReference type="Proteomes" id="UP001172155">
    <property type="component" value="Unassembled WGS sequence"/>
</dbReference>
<evidence type="ECO:0000313" key="1">
    <source>
        <dbReference type="EMBL" id="KAK0743706.1"/>
    </source>
</evidence>
<proteinExistence type="predicted"/>